<dbReference type="AlphaFoldDB" id="A0A1I7WTJ6"/>
<keyword evidence="2" id="KW-1185">Reference proteome</keyword>
<evidence type="ECO:0000256" key="1">
    <source>
        <dbReference type="SAM" id="Phobius"/>
    </source>
</evidence>
<keyword evidence="1" id="KW-0812">Transmembrane</keyword>
<protein>
    <submittedName>
        <fullName evidence="3">RING-type domain-containing protein</fullName>
    </submittedName>
</protein>
<evidence type="ECO:0000313" key="3">
    <source>
        <dbReference type="WBParaSite" id="Hba_08424"/>
    </source>
</evidence>
<name>A0A1I7WTJ6_HETBA</name>
<organism evidence="2 3">
    <name type="scientific">Heterorhabditis bacteriophora</name>
    <name type="common">Entomopathogenic nematode worm</name>
    <dbReference type="NCBI Taxonomy" id="37862"/>
    <lineage>
        <taxon>Eukaryota</taxon>
        <taxon>Metazoa</taxon>
        <taxon>Ecdysozoa</taxon>
        <taxon>Nematoda</taxon>
        <taxon>Chromadorea</taxon>
        <taxon>Rhabditida</taxon>
        <taxon>Rhabditina</taxon>
        <taxon>Rhabditomorpha</taxon>
        <taxon>Strongyloidea</taxon>
        <taxon>Heterorhabditidae</taxon>
        <taxon>Heterorhabditis</taxon>
    </lineage>
</organism>
<accession>A0A1I7WTJ6</accession>
<dbReference type="Proteomes" id="UP000095283">
    <property type="component" value="Unplaced"/>
</dbReference>
<feature type="transmembrane region" description="Helical" evidence="1">
    <location>
        <begin position="226"/>
        <end position="244"/>
    </location>
</feature>
<dbReference type="WBParaSite" id="Hba_08424">
    <property type="protein sequence ID" value="Hba_08424"/>
    <property type="gene ID" value="Hba_08424"/>
</dbReference>
<keyword evidence="1" id="KW-1133">Transmembrane helix</keyword>
<evidence type="ECO:0000313" key="2">
    <source>
        <dbReference type="Proteomes" id="UP000095283"/>
    </source>
</evidence>
<feature type="transmembrane region" description="Helical" evidence="1">
    <location>
        <begin position="114"/>
        <end position="138"/>
    </location>
</feature>
<feature type="transmembrane region" description="Helical" evidence="1">
    <location>
        <begin position="158"/>
        <end position="177"/>
    </location>
</feature>
<proteinExistence type="predicted"/>
<reference evidence="3" key="1">
    <citation type="submission" date="2016-11" db="UniProtKB">
        <authorList>
            <consortium name="WormBaseParasite"/>
        </authorList>
    </citation>
    <scope>IDENTIFICATION</scope>
</reference>
<sequence length="481" mass="55527">MHLHIYIYIYIYITRIWKTKNKNVVRFTHAMNSTIVDSGSMVSTSTRLHRNANMTGHLRPRDFYLWLFGQMHVKICLYHSCRCSSLSLPITKRNFQHVIFLYLKCLSKAIRFTFIPMIIIWIAFLYLLYGCVLGFVYVWRRANGWRSRKDAAAASFSWSFKGMIFCHFCRGIIFEFLKFKCCIPTITHIIYNSCCFSRPPCLWLHWIALRLPKWFITEFPSGTCTFLLFFVLISSVLMICAIYLREREMYGISAIRRTLKITMIIPSIVTEVHSRILSGMITHMATILYICKSEKCSTKPVSLRDYTCGQPTPTQSLLEILKHPSMVTRPSNTQFSAPAMAAGDCTSVNNNELPQKADTPSANSTCTIISKTNTQTSINKWLISIIHCRLRFSDTTADFVGYDRLRRAMMRGNTVIEDNSTHRVVPLTRLDISTSSNSDYSQIRNYDQAYTMTRNIRHGSGVNITPRIPPTYMDSTYLEVV</sequence>
<keyword evidence="1" id="KW-0472">Membrane</keyword>